<dbReference type="AlphaFoldDB" id="A0A4V6IN41"/>
<dbReference type="Gene3D" id="3.40.50.150">
    <property type="entry name" value="Vaccinia Virus protein VP39"/>
    <property type="match status" value="1"/>
</dbReference>
<dbReference type="Proteomes" id="UP000294360">
    <property type="component" value="Chromosome"/>
</dbReference>
<organism evidence="2 3">
    <name type="scientific">Methylocella tundrae</name>
    <dbReference type="NCBI Taxonomy" id="227605"/>
    <lineage>
        <taxon>Bacteria</taxon>
        <taxon>Pseudomonadati</taxon>
        <taxon>Pseudomonadota</taxon>
        <taxon>Alphaproteobacteria</taxon>
        <taxon>Hyphomicrobiales</taxon>
        <taxon>Beijerinckiaceae</taxon>
        <taxon>Methylocella</taxon>
    </lineage>
</organism>
<accession>A0A4V6IN41</accession>
<dbReference type="EMBL" id="LR536450">
    <property type="protein sequence ID" value="VFU09939.1"/>
    <property type="molecule type" value="Genomic_DNA"/>
</dbReference>
<sequence length="219" mass="24331">MSVSSEQVAAGQAVYTKRTLALYDLIVLGISNRLIWRCPTPRLLEHYNRHVTANHLDVGVGTGYFLDHCRFPANQPRIALMDLNETTLDFASRRIGRYKPEIYLRNVLEPISIDAAKFDSIGMNYLLHCLPGTILSKSAAFDHLKMLMNPGAILFGSTLLQGGVSRSGPAKRLMEVYNRKGIFSNENDDADGLERALTQRFRSVSIEIVGCAALFSARA</sequence>
<protein>
    <recommendedName>
        <fullName evidence="1">Methyltransferase type 12 domain-containing protein</fullName>
    </recommendedName>
</protein>
<dbReference type="OrthoDB" id="507855at2"/>
<reference evidence="2 3" key="1">
    <citation type="submission" date="2019-03" db="EMBL/GenBank/DDBJ databases">
        <authorList>
            <person name="Kox A.R. M."/>
        </authorList>
    </citation>
    <scope>NUCLEOTIDE SEQUENCE [LARGE SCALE GENOMIC DNA]</scope>
    <source>
        <strain evidence="2">MTUNDRAET4 annotated genome</strain>
    </source>
</reference>
<evidence type="ECO:0000259" key="1">
    <source>
        <dbReference type="Pfam" id="PF08242"/>
    </source>
</evidence>
<feature type="domain" description="Methyltransferase type 12" evidence="1">
    <location>
        <begin position="56"/>
        <end position="154"/>
    </location>
</feature>
<dbReference type="InterPro" id="IPR029063">
    <property type="entry name" value="SAM-dependent_MTases_sf"/>
</dbReference>
<evidence type="ECO:0000313" key="2">
    <source>
        <dbReference type="EMBL" id="VFU09939.1"/>
    </source>
</evidence>
<dbReference type="Pfam" id="PF08242">
    <property type="entry name" value="Methyltransf_12"/>
    <property type="match status" value="1"/>
</dbReference>
<gene>
    <name evidence="2" type="ORF">MTUNDRAET4_3052</name>
</gene>
<evidence type="ECO:0000313" key="3">
    <source>
        <dbReference type="Proteomes" id="UP000294360"/>
    </source>
</evidence>
<dbReference type="PIRSF" id="PIRSF011491">
    <property type="entry name" value="Mtase_YbcY_prd"/>
    <property type="match status" value="1"/>
</dbReference>
<proteinExistence type="predicted"/>
<dbReference type="SUPFAM" id="SSF53335">
    <property type="entry name" value="S-adenosyl-L-methionine-dependent methyltransferases"/>
    <property type="match status" value="1"/>
</dbReference>
<dbReference type="InterPro" id="IPR013217">
    <property type="entry name" value="Methyltransf_12"/>
</dbReference>
<dbReference type="RefSeq" id="WP_134490493.1">
    <property type="nucleotide sequence ID" value="NZ_CP139089.1"/>
</dbReference>
<dbReference type="KEGG" id="mtun:MTUNDRAET4_3052"/>
<dbReference type="InterPro" id="IPR016584">
    <property type="entry name" value="MeTrfase_VrtF"/>
</dbReference>
<name>A0A4V6IN41_METTU</name>
<dbReference type="GO" id="GO:0008168">
    <property type="term" value="F:methyltransferase activity"/>
    <property type="evidence" value="ECO:0007669"/>
    <property type="project" value="InterPro"/>
</dbReference>